<dbReference type="GO" id="GO:0016787">
    <property type="term" value="F:hydrolase activity"/>
    <property type="evidence" value="ECO:0007669"/>
    <property type="project" value="UniProtKB-KW"/>
</dbReference>
<keyword evidence="4" id="KW-0067">ATP-binding</keyword>
<dbReference type="EC" id="3.6.4.13" evidence="8"/>
<reference evidence="8" key="1">
    <citation type="submission" date="2018-06" db="EMBL/GenBank/DDBJ databases">
        <authorList>
            <person name="Zhirakovskaya E."/>
        </authorList>
    </citation>
    <scope>NUCLEOTIDE SEQUENCE</scope>
</reference>
<dbReference type="PROSITE" id="PS51192">
    <property type="entry name" value="HELICASE_ATP_BIND_1"/>
    <property type="match status" value="1"/>
</dbReference>
<dbReference type="SMART" id="SM00490">
    <property type="entry name" value="HELICc"/>
    <property type="match status" value="1"/>
</dbReference>
<dbReference type="PROSITE" id="PS51195">
    <property type="entry name" value="Q_MOTIF"/>
    <property type="match status" value="1"/>
</dbReference>
<dbReference type="InterPro" id="IPR027417">
    <property type="entry name" value="P-loop_NTPase"/>
</dbReference>
<feature type="domain" description="Helicase C-terminal" evidence="6">
    <location>
        <begin position="235"/>
        <end position="373"/>
    </location>
</feature>
<organism evidence="8">
    <name type="scientific">hydrothermal vent metagenome</name>
    <dbReference type="NCBI Taxonomy" id="652676"/>
    <lineage>
        <taxon>unclassified sequences</taxon>
        <taxon>metagenomes</taxon>
        <taxon>ecological metagenomes</taxon>
    </lineage>
</organism>
<dbReference type="SUPFAM" id="SSF52540">
    <property type="entry name" value="P-loop containing nucleoside triphosphate hydrolases"/>
    <property type="match status" value="1"/>
</dbReference>
<dbReference type="GO" id="GO:0003676">
    <property type="term" value="F:nucleic acid binding"/>
    <property type="evidence" value="ECO:0007669"/>
    <property type="project" value="InterPro"/>
</dbReference>
<protein>
    <submittedName>
        <fullName evidence="8">DEAD-box ATP-dependent RNA helicase DeaD (= CshA)</fullName>
        <ecNumber evidence="8">3.6.4.13</ecNumber>
    </submittedName>
</protein>
<evidence type="ECO:0000259" key="7">
    <source>
        <dbReference type="PROSITE" id="PS51195"/>
    </source>
</evidence>
<gene>
    <name evidence="8" type="ORF">MNBD_NITROSPINAE01-1254</name>
</gene>
<keyword evidence="1" id="KW-0547">Nucleotide-binding</keyword>
<dbReference type="EMBL" id="UOGC01000092">
    <property type="protein sequence ID" value="VAX19643.1"/>
    <property type="molecule type" value="Genomic_DNA"/>
</dbReference>
<dbReference type="Pfam" id="PF00270">
    <property type="entry name" value="DEAD"/>
    <property type="match status" value="1"/>
</dbReference>
<dbReference type="Pfam" id="PF00271">
    <property type="entry name" value="Helicase_C"/>
    <property type="match status" value="1"/>
</dbReference>
<dbReference type="CDD" id="cd18787">
    <property type="entry name" value="SF2_C_DEAD"/>
    <property type="match status" value="1"/>
</dbReference>
<dbReference type="CDD" id="cd00268">
    <property type="entry name" value="DEADc"/>
    <property type="match status" value="1"/>
</dbReference>
<dbReference type="GO" id="GO:0005524">
    <property type="term" value="F:ATP binding"/>
    <property type="evidence" value="ECO:0007669"/>
    <property type="project" value="UniProtKB-KW"/>
</dbReference>
<dbReference type="PROSITE" id="PS51194">
    <property type="entry name" value="HELICASE_CTER"/>
    <property type="match status" value="1"/>
</dbReference>
<evidence type="ECO:0000313" key="8">
    <source>
        <dbReference type="EMBL" id="VAX19643.1"/>
    </source>
</evidence>
<dbReference type="GO" id="GO:0003724">
    <property type="term" value="F:RNA helicase activity"/>
    <property type="evidence" value="ECO:0007669"/>
    <property type="project" value="UniProtKB-EC"/>
</dbReference>
<name>A0A3B1C4W9_9ZZZZ</name>
<evidence type="ECO:0000256" key="4">
    <source>
        <dbReference type="ARBA" id="ARBA00022840"/>
    </source>
</evidence>
<dbReference type="InterPro" id="IPR044742">
    <property type="entry name" value="DEAD/DEAH_RhlB"/>
</dbReference>
<dbReference type="InterPro" id="IPR014001">
    <property type="entry name" value="Helicase_ATP-bd"/>
</dbReference>
<dbReference type="Gene3D" id="3.40.50.300">
    <property type="entry name" value="P-loop containing nucleotide triphosphate hydrolases"/>
    <property type="match status" value="2"/>
</dbReference>
<sequence>MTDSATKEAYFTDFNLGWELNKSLEKMGYNKPTPIQAMAIAPALKGRDIIGQARTGTGKTAAFGIPIIANIRERRPRYPKSLILAPTRELATQIRDEIQQLGEFRKIRVVVCVGGRPIDEQARRLRKGTHIVVGTPGRILDLYDRGYLSLDHVEMTVLDEADEMLDMGFIDDVEEILRLMPEERQTFLFSATTGDRVLRIAFNHMVNPKIVRVKESEEDRGNIEEIFHLVHPSERMEALTDAINRESQGQTLVFCRTKREVDSVAERLNSQGHHAESIHGDFRQSRRDKVMKQFKEGAIDILVATDVAARGIHVSNIATVVNFRLPDDPTTYVHRIGRTGRAGKSGVSITLYTMDQKYLLNDFKLKVRSHMTN</sequence>
<dbReference type="PANTHER" id="PTHR47959">
    <property type="entry name" value="ATP-DEPENDENT RNA HELICASE RHLE-RELATED"/>
    <property type="match status" value="1"/>
</dbReference>
<dbReference type="InterPro" id="IPR011545">
    <property type="entry name" value="DEAD/DEAH_box_helicase_dom"/>
</dbReference>
<evidence type="ECO:0000259" key="6">
    <source>
        <dbReference type="PROSITE" id="PS51194"/>
    </source>
</evidence>
<evidence type="ECO:0000256" key="2">
    <source>
        <dbReference type="ARBA" id="ARBA00022801"/>
    </source>
</evidence>
<evidence type="ECO:0000256" key="3">
    <source>
        <dbReference type="ARBA" id="ARBA00022806"/>
    </source>
</evidence>
<dbReference type="InterPro" id="IPR050079">
    <property type="entry name" value="DEAD_box_RNA_helicase"/>
</dbReference>
<dbReference type="InterPro" id="IPR014014">
    <property type="entry name" value="RNA_helicase_DEAD_Q_motif"/>
</dbReference>
<proteinExistence type="predicted"/>
<dbReference type="InterPro" id="IPR000629">
    <property type="entry name" value="RNA-helicase_DEAD-box_CS"/>
</dbReference>
<evidence type="ECO:0000256" key="1">
    <source>
        <dbReference type="ARBA" id="ARBA00022741"/>
    </source>
</evidence>
<keyword evidence="3 8" id="KW-0347">Helicase</keyword>
<feature type="domain" description="Helicase ATP-binding" evidence="5">
    <location>
        <begin position="40"/>
        <end position="211"/>
    </location>
</feature>
<accession>A0A3B1C4W9</accession>
<dbReference type="PANTHER" id="PTHR47959:SF1">
    <property type="entry name" value="ATP-DEPENDENT RNA HELICASE DBPA"/>
    <property type="match status" value="1"/>
</dbReference>
<feature type="domain" description="DEAD-box RNA helicase Q" evidence="7">
    <location>
        <begin position="9"/>
        <end position="37"/>
    </location>
</feature>
<dbReference type="GO" id="GO:0005829">
    <property type="term" value="C:cytosol"/>
    <property type="evidence" value="ECO:0007669"/>
    <property type="project" value="TreeGrafter"/>
</dbReference>
<dbReference type="PROSITE" id="PS00039">
    <property type="entry name" value="DEAD_ATP_HELICASE"/>
    <property type="match status" value="1"/>
</dbReference>
<keyword evidence="2 8" id="KW-0378">Hydrolase</keyword>
<evidence type="ECO:0000259" key="5">
    <source>
        <dbReference type="PROSITE" id="PS51192"/>
    </source>
</evidence>
<dbReference type="SMART" id="SM00487">
    <property type="entry name" value="DEXDc"/>
    <property type="match status" value="1"/>
</dbReference>
<dbReference type="AlphaFoldDB" id="A0A3B1C4W9"/>
<dbReference type="InterPro" id="IPR001650">
    <property type="entry name" value="Helicase_C-like"/>
</dbReference>